<proteinExistence type="inferred from homology"/>
<comment type="caution">
    <text evidence="16">The sequence shown here is derived from an EMBL/GenBank/DDBJ whole genome shotgun (WGS) entry which is preliminary data.</text>
</comment>
<protein>
    <recommendedName>
        <fullName evidence="9">DNA 3'-5' helicase</fullName>
        <ecNumber evidence="9">5.6.2.4</ecNumber>
    </recommendedName>
    <alternativeName>
        <fullName evidence="10">DNA 3'-5' helicase II</fullName>
    </alternativeName>
</protein>
<evidence type="ECO:0000256" key="4">
    <source>
        <dbReference type="ARBA" id="ARBA00022806"/>
    </source>
</evidence>
<evidence type="ECO:0000256" key="9">
    <source>
        <dbReference type="ARBA" id="ARBA00034808"/>
    </source>
</evidence>
<dbReference type="EMBL" id="APJX01000001">
    <property type="protein sequence ID" value="EMS80877.1"/>
    <property type="molecule type" value="Genomic_DNA"/>
</dbReference>
<dbReference type="InterPro" id="IPR014016">
    <property type="entry name" value="UvrD-like_ATP-bd"/>
</dbReference>
<evidence type="ECO:0000256" key="13">
    <source>
        <dbReference type="SAM" id="MobiDB-lite"/>
    </source>
</evidence>
<keyword evidence="5 12" id="KW-0067">ATP-binding</keyword>
<dbReference type="Pfam" id="PF00580">
    <property type="entry name" value="UvrD-helicase"/>
    <property type="match status" value="1"/>
</dbReference>
<feature type="compositionally biased region" description="Polar residues" evidence="13">
    <location>
        <begin position="452"/>
        <end position="478"/>
    </location>
</feature>
<evidence type="ECO:0000256" key="8">
    <source>
        <dbReference type="ARBA" id="ARBA00034617"/>
    </source>
</evidence>
<dbReference type="GO" id="GO:0005524">
    <property type="term" value="F:ATP binding"/>
    <property type="evidence" value="ECO:0007669"/>
    <property type="project" value="UniProtKB-UniRule"/>
</dbReference>
<comment type="catalytic activity">
    <reaction evidence="8">
        <text>Couples ATP hydrolysis with the unwinding of duplex DNA by translocating in the 3'-5' direction.</text>
        <dbReference type="EC" id="5.6.2.4"/>
    </reaction>
</comment>
<dbReference type="Gene3D" id="3.20.20.140">
    <property type="entry name" value="Metal-dependent hydrolases"/>
    <property type="match status" value="1"/>
</dbReference>
<dbReference type="InterPro" id="IPR000212">
    <property type="entry name" value="DNA_helicase_UvrD/REP"/>
</dbReference>
<dbReference type="Gene3D" id="3.40.50.300">
    <property type="entry name" value="P-loop containing nucleotide triphosphate hydrolases"/>
    <property type="match status" value="3"/>
</dbReference>
<name>S0G757_9BACT</name>
<comment type="similarity">
    <text evidence="1">Belongs to the helicase family. UvrD subfamily.</text>
</comment>
<keyword evidence="17" id="KW-1185">Reference proteome</keyword>
<dbReference type="Gene3D" id="1.10.10.160">
    <property type="match status" value="1"/>
</dbReference>
<evidence type="ECO:0000259" key="14">
    <source>
        <dbReference type="PROSITE" id="PS51198"/>
    </source>
</evidence>
<evidence type="ECO:0000256" key="10">
    <source>
        <dbReference type="ARBA" id="ARBA00034923"/>
    </source>
</evidence>
<feature type="binding site" evidence="12">
    <location>
        <begin position="509"/>
        <end position="516"/>
    </location>
    <ligand>
        <name>ATP</name>
        <dbReference type="ChEBI" id="CHEBI:30616"/>
    </ligand>
</feature>
<evidence type="ECO:0000313" key="17">
    <source>
        <dbReference type="Proteomes" id="UP000014216"/>
    </source>
</evidence>
<evidence type="ECO:0000256" key="3">
    <source>
        <dbReference type="ARBA" id="ARBA00022801"/>
    </source>
</evidence>
<feature type="domain" description="UvrD-like helicase ATP-binding" evidence="14">
    <location>
        <begin position="488"/>
        <end position="762"/>
    </location>
</feature>
<keyword evidence="3 12" id="KW-0378">Hydrolase</keyword>
<dbReference type="Pfam" id="PF13361">
    <property type="entry name" value="UvrD_C"/>
    <property type="match status" value="2"/>
</dbReference>
<evidence type="ECO:0000256" key="11">
    <source>
        <dbReference type="ARBA" id="ARBA00048988"/>
    </source>
</evidence>
<keyword evidence="2 12" id="KW-0547">Nucleotide-binding</keyword>
<dbReference type="PANTHER" id="PTHR11070:SF2">
    <property type="entry name" value="ATP-DEPENDENT DNA HELICASE SRS2"/>
    <property type="match status" value="1"/>
</dbReference>
<evidence type="ECO:0000256" key="1">
    <source>
        <dbReference type="ARBA" id="ARBA00009922"/>
    </source>
</evidence>
<dbReference type="GO" id="GO:0000725">
    <property type="term" value="P:recombinational repair"/>
    <property type="evidence" value="ECO:0007669"/>
    <property type="project" value="TreeGrafter"/>
</dbReference>
<feature type="region of interest" description="Disordered" evidence="13">
    <location>
        <begin position="445"/>
        <end position="483"/>
    </location>
</feature>
<dbReference type="Proteomes" id="UP000014216">
    <property type="component" value="Unassembled WGS sequence"/>
</dbReference>
<dbReference type="PATRIC" id="fig|1286635.3.peg.10"/>
<dbReference type="CDD" id="cd19067">
    <property type="entry name" value="PfuEndoQ-like"/>
    <property type="match status" value="1"/>
</dbReference>
<dbReference type="GO" id="GO:0016887">
    <property type="term" value="F:ATP hydrolysis activity"/>
    <property type="evidence" value="ECO:0007669"/>
    <property type="project" value="RHEA"/>
</dbReference>
<dbReference type="InterPro" id="IPR016195">
    <property type="entry name" value="Pol/histidinol_Pase-like"/>
</dbReference>
<keyword evidence="6" id="KW-0238">DNA-binding</keyword>
<evidence type="ECO:0000256" key="12">
    <source>
        <dbReference type="PROSITE-ProRule" id="PRU00560"/>
    </source>
</evidence>
<dbReference type="InterPro" id="IPR013986">
    <property type="entry name" value="DExx_box_DNA_helicase_dom_sf"/>
</dbReference>
<dbReference type="EC" id="5.6.2.4" evidence="9"/>
<dbReference type="InterPro" id="IPR027417">
    <property type="entry name" value="P-loop_NTPase"/>
</dbReference>
<keyword evidence="4 12" id="KW-0347">Helicase</keyword>
<evidence type="ECO:0000256" key="7">
    <source>
        <dbReference type="ARBA" id="ARBA00023235"/>
    </source>
</evidence>
<dbReference type="SUPFAM" id="SSF52540">
    <property type="entry name" value="P-loop containing nucleoside triphosphate hydrolases"/>
    <property type="match status" value="1"/>
</dbReference>
<reference evidence="16 17" key="1">
    <citation type="journal article" date="2013" name="Genome Announc.">
        <title>Draft Genome Sequence of Desulfotignum phosphitoxidans DSM 13687 Strain FiPS-3.</title>
        <authorList>
            <person name="Poehlein A."/>
            <person name="Daniel R."/>
            <person name="Simeonova D.D."/>
        </authorList>
    </citation>
    <scope>NUCLEOTIDE SEQUENCE [LARGE SCALE GENOMIC DNA]</scope>
    <source>
        <strain evidence="16 17">DSM 13687</strain>
    </source>
</reference>
<keyword evidence="7" id="KW-0413">Isomerase</keyword>
<dbReference type="CDD" id="cd18807">
    <property type="entry name" value="SF1_C_UvrD"/>
    <property type="match status" value="1"/>
</dbReference>
<sequence length="1108" mass="123732">MAFFSDLHIHSKYSRATARNLDLENIYHAAQVKGITVVGTGDFTHPAWVKEIESSLEPAEPGLFVLKKPLADKIDAQLPGSCRNPVRFMLQVEISNIYKKAGRVRKNHNIIYFPDLASVKKFNARLDAIGNISSDGRPILGLDARDLLEIMLEVNDQGFLVPAHIWTPWFSMFGSKSGFDHIDECFEDLAPHIFAVETGLSSDPPMNWRVADLDHVRLMSNSDAHSPGYLGRNASVFNTKLDYFAMKKSLETLDLEGYQGTLDMYPDQGKYHFDGHRKCRVCLDPDETARVDGICPVCGRPLTLGVLHRVRELAERPVGFVPENRHGYTSIIPLADMLSDIFQVGPKTKKVTRYFDKAIQALGPELDILTQYSYDRIQTAGVPLLAEAVKRMRTGRIHVSPGHDGEYGKVQVFTPDELARFKGDRPLKMTLGGTPIEKAGIPEQAVAPQGSPAESTLPEQSRATAVSSSRPVLSSPNVAQDPEPGILTGLNESQHRAVTSAASAILITAGPGTGKTRTLTARIAYLLTENQVSPDRILALTFTNKAAKEIQERIQTVGPQGGSCVTAATFHGFCLSMLMAHDDLTDRLLEEDTRKELLKAALVQVTKKTTGQSRLADDMDLQISLCKQRLLGPEDDLSDAGPDPVLLKQVYAAYQQKMQDHGGMDFEDLIVRFYQLLIRSEPVRTLVQERFAHIFVDEYQDLNFGQYELVKLLAQHSRVFVIGDPDQSIYGFRGSDHRFFHRFASDYPGCEQIVLTRNYRSTQTILDASFQLMSKSRPDPGTQKIYSQVNGSRKLIIKETATETAEAVAVGKMIENMMGGMSLDAINARKNEDGEDTSYGFSDFAVLYRTRRQGDVFANVFQKHGIPFQSADRKAGFDRPQIQLLLSFFRLMTRRASARDVQGLSTHFQSQVPSETRQIRPERILGPVWDPVRDKPGHEQLAVMARFLKIEKTISRDPLAAAAYDRIQALARVYDDPDEFMNRLALDQDSDLLANGVEKVSLLTMHAAKGLEFPVVFVAGCEQGVIPFARTGGACDNPAEERRLFYVAMTRAKDLLCLTHARKRQMFGVRRKMQPSIFLTDIEARLTRQETLGRAVPDKKQPVQLELF</sequence>
<dbReference type="PROSITE" id="PS51198">
    <property type="entry name" value="UVRD_HELICASE_ATP_BIND"/>
    <property type="match status" value="1"/>
</dbReference>
<feature type="domain" description="UvrD-like helicase C-terminal" evidence="15">
    <location>
        <begin position="763"/>
        <end position="1010"/>
    </location>
</feature>
<dbReference type="AlphaFoldDB" id="S0G757"/>
<evidence type="ECO:0000313" key="16">
    <source>
        <dbReference type="EMBL" id="EMS80877.1"/>
    </source>
</evidence>
<dbReference type="GO" id="GO:0003677">
    <property type="term" value="F:DNA binding"/>
    <property type="evidence" value="ECO:0007669"/>
    <property type="project" value="UniProtKB-KW"/>
</dbReference>
<comment type="catalytic activity">
    <reaction evidence="11">
        <text>ATP + H2O = ADP + phosphate + H(+)</text>
        <dbReference type="Rhea" id="RHEA:13065"/>
        <dbReference type="ChEBI" id="CHEBI:15377"/>
        <dbReference type="ChEBI" id="CHEBI:15378"/>
        <dbReference type="ChEBI" id="CHEBI:30616"/>
        <dbReference type="ChEBI" id="CHEBI:43474"/>
        <dbReference type="ChEBI" id="CHEBI:456216"/>
        <dbReference type="EC" id="5.6.2.4"/>
    </reaction>
</comment>
<evidence type="ECO:0000256" key="5">
    <source>
        <dbReference type="ARBA" id="ARBA00022840"/>
    </source>
</evidence>
<organism evidence="16 17">
    <name type="scientific">Desulfotignum phosphitoxidans DSM 13687</name>
    <dbReference type="NCBI Taxonomy" id="1286635"/>
    <lineage>
        <taxon>Bacteria</taxon>
        <taxon>Pseudomonadati</taxon>
        <taxon>Thermodesulfobacteriota</taxon>
        <taxon>Desulfobacteria</taxon>
        <taxon>Desulfobacterales</taxon>
        <taxon>Desulfobacteraceae</taxon>
        <taxon>Desulfotignum</taxon>
    </lineage>
</organism>
<dbReference type="CDD" id="cd17932">
    <property type="entry name" value="DEXQc_UvrD"/>
    <property type="match status" value="1"/>
</dbReference>
<evidence type="ECO:0000259" key="15">
    <source>
        <dbReference type="PROSITE" id="PS51217"/>
    </source>
</evidence>
<dbReference type="PROSITE" id="PS51217">
    <property type="entry name" value="UVRD_HELICASE_CTER"/>
    <property type="match status" value="1"/>
</dbReference>
<dbReference type="OrthoDB" id="9810135at2"/>
<dbReference type="PANTHER" id="PTHR11070">
    <property type="entry name" value="UVRD / RECB / PCRA DNA HELICASE FAMILY MEMBER"/>
    <property type="match status" value="1"/>
</dbReference>
<accession>S0G757</accession>
<dbReference type="InterPro" id="IPR014017">
    <property type="entry name" value="DNA_helicase_UvrD-like_C"/>
</dbReference>
<dbReference type="RefSeq" id="WP_006963423.1">
    <property type="nucleotide sequence ID" value="NZ_APJX01000001.1"/>
</dbReference>
<dbReference type="GO" id="GO:0043138">
    <property type="term" value="F:3'-5' DNA helicase activity"/>
    <property type="evidence" value="ECO:0007669"/>
    <property type="project" value="UniProtKB-EC"/>
</dbReference>
<gene>
    <name evidence="16" type="primary">pcrA</name>
    <name evidence="16" type="ORF">Dpo_1c00070</name>
</gene>
<evidence type="ECO:0000256" key="6">
    <source>
        <dbReference type="ARBA" id="ARBA00023125"/>
    </source>
</evidence>
<evidence type="ECO:0000256" key="2">
    <source>
        <dbReference type="ARBA" id="ARBA00022741"/>
    </source>
</evidence>
<dbReference type="SUPFAM" id="SSF89550">
    <property type="entry name" value="PHP domain-like"/>
    <property type="match status" value="1"/>
</dbReference>